<evidence type="ECO:0000259" key="1">
    <source>
        <dbReference type="Pfam" id="PF12937"/>
    </source>
</evidence>
<dbReference type="InterPro" id="IPR032675">
    <property type="entry name" value="LRR_dom_sf"/>
</dbReference>
<keyword evidence="3" id="KW-1185">Reference proteome</keyword>
<feature type="domain" description="F-box" evidence="1">
    <location>
        <begin position="27"/>
        <end position="83"/>
    </location>
</feature>
<dbReference type="SUPFAM" id="SSF52047">
    <property type="entry name" value="RNI-like"/>
    <property type="match status" value="1"/>
</dbReference>
<proteinExistence type="predicted"/>
<organism evidence="2 3">
    <name type="scientific">Clathrus columnatus</name>
    <dbReference type="NCBI Taxonomy" id="1419009"/>
    <lineage>
        <taxon>Eukaryota</taxon>
        <taxon>Fungi</taxon>
        <taxon>Dikarya</taxon>
        <taxon>Basidiomycota</taxon>
        <taxon>Agaricomycotina</taxon>
        <taxon>Agaricomycetes</taxon>
        <taxon>Phallomycetidae</taxon>
        <taxon>Phallales</taxon>
        <taxon>Clathraceae</taxon>
        <taxon>Clathrus</taxon>
    </lineage>
</organism>
<dbReference type="Gene3D" id="3.80.10.10">
    <property type="entry name" value="Ribonuclease Inhibitor"/>
    <property type="match status" value="1"/>
</dbReference>
<protein>
    <recommendedName>
        <fullName evidence="1">F-box domain-containing protein</fullName>
    </recommendedName>
</protein>
<gene>
    <name evidence="2" type="ORF">Clacol_005317</name>
</gene>
<reference evidence="2" key="1">
    <citation type="submission" date="2021-10" db="EMBL/GenBank/DDBJ databases">
        <title>De novo Genome Assembly of Clathrus columnatus (Basidiomycota, Fungi) Using Illumina and Nanopore Sequence Data.</title>
        <authorList>
            <person name="Ogiso-Tanaka E."/>
            <person name="Itagaki H."/>
            <person name="Hosoya T."/>
            <person name="Hosaka K."/>
        </authorList>
    </citation>
    <scope>NUCLEOTIDE SEQUENCE</scope>
    <source>
        <strain evidence="2">MO-923</strain>
    </source>
</reference>
<accession>A0AAV5A8Y5</accession>
<dbReference type="Gene3D" id="1.20.1280.50">
    <property type="match status" value="1"/>
</dbReference>
<name>A0AAV5A8Y5_9AGAM</name>
<dbReference type="Pfam" id="PF12937">
    <property type="entry name" value="F-box-like"/>
    <property type="match status" value="1"/>
</dbReference>
<dbReference type="EMBL" id="BPWL01000006">
    <property type="protein sequence ID" value="GJJ11086.1"/>
    <property type="molecule type" value="Genomic_DNA"/>
</dbReference>
<comment type="caution">
    <text evidence="2">The sequence shown here is derived from an EMBL/GenBank/DDBJ whole genome shotgun (WGS) entry which is preliminary data.</text>
</comment>
<sequence>MFYSKFLRLFPLRLFSNSGTNQKAQPQLPVEIWQEIFYHACIVDLYQDSHDGFIPTRIRLALVSKHWNSIVLATPILWSQIVITSHTPSGTYLQRILHLSKSSVLEIYVNFSDLGRDQIPLLFSILRTQPSRLGTFILVELCYWQHAIESLQHLFPMNMHHSLDHLQIFYIGGDGYYARTPRPKVHMGRIISPNLTELALPVCYESILYTFCGIPDPALRKVDICVHEGWQTVQLVAKCPILERLTIRFLFDQVPPVPFDIYFPGTLTTLSLDIHGDDSSGIRILAKHLYFPGLRDLTFKFTSYGRPHSETSGAESLQELVLNKSPNILTLRLHFLYLDTAMLELFTYLKQLHALQLYTCRFQPDFLGIFCNVDDICPQLEEFTATCRYSNTFFQDIQSLLVERPQFAKFLTISSKLFTRDKERAILKTLQYQFPTIQVVS</sequence>
<evidence type="ECO:0000313" key="3">
    <source>
        <dbReference type="Proteomes" id="UP001050691"/>
    </source>
</evidence>
<dbReference type="AlphaFoldDB" id="A0AAV5A8Y5"/>
<dbReference type="Proteomes" id="UP001050691">
    <property type="component" value="Unassembled WGS sequence"/>
</dbReference>
<evidence type="ECO:0000313" key="2">
    <source>
        <dbReference type="EMBL" id="GJJ11086.1"/>
    </source>
</evidence>
<dbReference type="InterPro" id="IPR001810">
    <property type="entry name" value="F-box_dom"/>
</dbReference>